<organism evidence="1 2">
    <name type="scientific">Klebsiella pneumoniae subsp. pneumoniae (strain HS11286)</name>
    <dbReference type="NCBI Taxonomy" id="1125630"/>
    <lineage>
        <taxon>Bacteria</taxon>
        <taxon>Pseudomonadati</taxon>
        <taxon>Pseudomonadota</taxon>
        <taxon>Gammaproteobacteria</taxon>
        <taxon>Enterobacterales</taxon>
        <taxon>Enterobacteriaceae</taxon>
        <taxon>Klebsiella/Raoultella group</taxon>
        <taxon>Klebsiella</taxon>
        <taxon>Klebsiella pneumoniae complex</taxon>
    </lineage>
</organism>
<dbReference type="EMBL" id="CP003200">
    <property type="protein sequence ID" value="AEW61432.1"/>
    <property type="molecule type" value="Genomic_DNA"/>
</dbReference>
<evidence type="ECO:0000313" key="2">
    <source>
        <dbReference type="Proteomes" id="UP000007841"/>
    </source>
</evidence>
<dbReference type="AlphaFoldDB" id="A0A0H3GT28"/>
<dbReference type="GeneID" id="11847752"/>
<gene>
    <name evidence="1" type="ordered locus">KPHS_27340</name>
</gene>
<reference evidence="1 2" key="1">
    <citation type="journal article" date="2012" name="J. Bacteriol.">
        <title>Complete genome sequence of Klebsiella pneumoniae subsp. pneumoniae HS11286, a multidrug-resistant strain isolated from human sputum.</title>
        <authorList>
            <person name="Liu P."/>
            <person name="Li P."/>
            <person name="Jiang X."/>
            <person name="Bi D."/>
            <person name="Xie Y."/>
            <person name="Tai C."/>
            <person name="Deng Z."/>
            <person name="Rajakumar K."/>
            <person name="Ou H.Y."/>
        </authorList>
    </citation>
    <scope>NUCLEOTIDE SEQUENCE [LARGE SCALE GENOMIC DNA]</scope>
    <source>
        <strain evidence="1 2">HS11286</strain>
    </source>
</reference>
<accession>A0A0H3GT28</accession>
<evidence type="ECO:0000313" key="1">
    <source>
        <dbReference type="EMBL" id="AEW61432.1"/>
    </source>
</evidence>
<dbReference type="Proteomes" id="UP000007841">
    <property type="component" value="Chromosome"/>
</dbReference>
<dbReference type="KEGG" id="kpm:KPHS_27340"/>
<proteinExistence type="predicted"/>
<dbReference type="HOGENOM" id="CLU_2806784_0_0_6"/>
<keyword evidence="2" id="KW-1185">Reference proteome</keyword>
<sequence>MTGLYPPDFELTGLDSFADSQAKMGERLMNGRSVWETIRFVLTQPRNCHIRSIYFEGPTREKLAVRS</sequence>
<dbReference type="STRING" id="1125630.KPHS_27340"/>
<dbReference type="RefSeq" id="YP_005227034.1">
    <property type="nucleotide sequence ID" value="NC_016845.1"/>
</dbReference>
<name>A0A0H3GT28_KLEPH</name>
<dbReference type="RefSeq" id="WP_014343083.1">
    <property type="nucleotide sequence ID" value="NC_016845.1"/>
</dbReference>
<protein>
    <submittedName>
        <fullName evidence="1">Deoxygluconate dehydrogenase</fullName>
    </submittedName>
</protein>